<evidence type="ECO:0000259" key="1">
    <source>
        <dbReference type="Pfam" id="PF04685"/>
    </source>
</evidence>
<dbReference type="PANTHER" id="PTHR12654">
    <property type="entry name" value="BILE ACID BETA-GLUCOSIDASE-RELATED"/>
    <property type="match status" value="1"/>
</dbReference>
<dbReference type="InterPro" id="IPR006775">
    <property type="entry name" value="GH116_catalytic"/>
</dbReference>
<dbReference type="Pfam" id="PF04685">
    <property type="entry name" value="DUF608"/>
    <property type="match status" value="1"/>
</dbReference>
<dbReference type="InterPro" id="IPR012341">
    <property type="entry name" value="6hp_glycosidase-like_sf"/>
</dbReference>
<dbReference type="EMBL" id="JACXIY010000022">
    <property type="protein sequence ID" value="MBD2870608.1"/>
    <property type="molecule type" value="Genomic_DNA"/>
</dbReference>
<name>A0A927CPV1_9BACL</name>
<dbReference type="AlphaFoldDB" id="A0A927CPV1"/>
<dbReference type="Proteomes" id="UP000632125">
    <property type="component" value="Unassembled WGS sequence"/>
</dbReference>
<evidence type="ECO:0008006" key="5">
    <source>
        <dbReference type="Google" id="ProtNLM"/>
    </source>
</evidence>
<comment type="caution">
    <text evidence="3">The sequence shown here is derived from an EMBL/GenBank/DDBJ whole genome shotgun (WGS) entry which is preliminary data.</text>
</comment>
<dbReference type="InterPro" id="IPR024462">
    <property type="entry name" value="GH116_N"/>
</dbReference>
<dbReference type="SUPFAM" id="SSF48208">
    <property type="entry name" value="Six-hairpin glycosidases"/>
    <property type="match status" value="1"/>
</dbReference>
<sequence>MQPQKRYPGEAKEAGFLLGGIGTGNITLSSRGELKDWEIFNRPGKGDFVHYSFFSVWAREEGGEPVAKVLESRFVPPYTQARGYHSGAVAGLPRMEKSRLKGEYPFALLAFEDSQLPVTVELEAVTPFIPLNEDDSGIPAVLFRYKAANRGVKPVRVTIAGSFANLAGFEGYDVFENMKYAEAGVNEYRQGSGLQGIYYSAPHLPADHLRSGSMALITGAAPELVTHKATWLTGGWWDGIQDFWDDFSEDGLLEPESATDATESAFGPQGKLRVGSLGIRRMLQPGEEADFEFTLAWHFPNRVRSWDEDAPVREGDALERNYYANLFRDAWEAGAYLLEHKERLLKGSRDFHRALFTSTLPDYVLDAIASNITVLRSPTCFRIRDGTFLGFEGSHDKKGSCEGTCTHVWNYAQTLAYLFPKLERSARIVEFELETDEHGEMAFRSWQVFGKPKFKMLPATDGQLGAIIRLYREWKISGDHAFLRRLWDKASRALDFAFGHWDSDGDFVLDSRQHNTYDIEFYGPSSLTNSMFYAALKAGAEMAEFMGDEAHAAKYRNAFELGSKKMDAMLWGGEYYVQSLDDVDKHRYQYGKGCLSDQLFGQMLAHVAGLGYILPEAHVKQAVASIYKYNFRTNFYEDQNTQRTYALNDEKGLVLCSWPEGGRPKLPFVYAQEVWSGIEYQVAAHLIYEGFVEEGLTIARAVRERYDGYRRNPWDEVECGHHYARSMASWALLLALSGFKLDMGEGTMSFRPAISEDRFSAFWSNGKAWGIYKQQRDPVTGQLEREVEVLYGSLDGVRVNG</sequence>
<keyword evidence="4" id="KW-1185">Reference proteome</keyword>
<reference evidence="3" key="1">
    <citation type="submission" date="2020-09" db="EMBL/GenBank/DDBJ databases">
        <title>A novel bacterium of genus Paenibacillus, isolated from South China Sea.</title>
        <authorList>
            <person name="Huang H."/>
            <person name="Mo K."/>
            <person name="Hu Y."/>
        </authorList>
    </citation>
    <scope>NUCLEOTIDE SEQUENCE</scope>
    <source>
        <strain evidence="3">IB182493</strain>
    </source>
</reference>
<accession>A0A927CPV1</accession>
<protein>
    <recommendedName>
        <fullName evidence="5">Beta-glucosidase</fullName>
    </recommendedName>
</protein>
<evidence type="ECO:0000313" key="3">
    <source>
        <dbReference type="EMBL" id="MBD2870608.1"/>
    </source>
</evidence>
<dbReference type="PANTHER" id="PTHR12654:SF0">
    <property type="entry name" value="NON-LYSOSOMAL GLUCOSYLCERAMIDASE"/>
    <property type="match status" value="1"/>
</dbReference>
<organism evidence="3 4">
    <name type="scientific">Paenibacillus arenilitoris</name>
    <dbReference type="NCBI Taxonomy" id="2772299"/>
    <lineage>
        <taxon>Bacteria</taxon>
        <taxon>Bacillati</taxon>
        <taxon>Bacillota</taxon>
        <taxon>Bacilli</taxon>
        <taxon>Bacillales</taxon>
        <taxon>Paenibacillaceae</taxon>
        <taxon>Paenibacillus</taxon>
    </lineage>
</organism>
<feature type="domain" description="Glycosyl-hydrolase family 116 catalytic region" evidence="1">
    <location>
        <begin position="460"/>
        <end position="732"/>
    </location>
</feature>
<gene>
    <name evidence="3" type="ORF">IDH41_18665</name>
</gene>
<proteinExistence type="predicted"/>
<dbReference type="GO" id="GO:0005975">
    <property type="term" value="P:carbohydrate metabolic process"/>
    <property type="evidence" value="ECO:0007669"/>
    <property type="project" value="InterPro"/>
</dbReference>
<evidence type="ECO:0000259" key="2">
    <source>
        <dbReference type="Pfam" id="PF12215"/>
    </source>
</evidence>
<dbReference type="GO" id="GO:0008422">
    <property type="term" value="F:beta-glucosidase activity"/>
    <property type="evidence" value="ECO:0007669"/>
    <property type="project" value="TreeGrafter"/>
</dbReference>
<dbReference type="Gene3D" id="1.50.10.10">
    <property type="match status" value="1"/>
</dbReference>
<feature type="domain" description="Glycosyl-hydrolase family 116 N-terminal" evidence="2">
    <location>
        <begin position="15"/>
        <end position="343"/>
    </location>
</feature>
<dbReference type="Pfam" id="PF12215">
    <property type="entry name" value="Glyco_hydr_116N"/>
    <property type="match status" value="1"/>
</dbReference>
<dbReference type="InterPro" id="IPR008928">
    <property type="entry name" value="6-hairpin_glycosidase_sf"/>
</dbReference>
<evidence type="ECO:0000313" key="4">
    <source>
        <dbReference type="Proteomes" id="UP000632125"/>
    </source>
</evidence>
<dbReference type="InterPro" id="IPR052566">
    <property type="entry name" value="Non-lysos_glucosylceramidase"/>
</dbReference>